<evidence type="ECO:0000313" key="3">
    <source>
        <dbReference type="Proteomes" id="UP000199206"/>
    </source>
</evidence>
<gene>
    <name evidence="2" type="ORF">SAMN05192583_3423</name>
</gene>
<dbReference type="AlphaFoldDB" id="A0A1H8IX46"/>
<proteinExistence type="predicted"/>
<dbReference type="EMBL" id="FOCF01000011">
    <property type="protein sequence ID" value="SEN73062.1"/>
    <property type="molecule type" value="Genomic_DNA"/>
</dbReference>
<name>A0A1H8IX46_9SPHN</name>
<dbReference type="Proteomes" id="UP000199206">
    <property type="component" value="Unassembled WGS sequence"/>
</dbReference>
<feature type="chain" id="PRO_5011519946" description="DUF4136 domain-containing protein" evidence="1">
    <location>
        <begin position="17"/>
        <end position="212"/>
    </location>
</feature>
<dbReference type="STRING" id="1166340.SAMN05192583_3423"/>
<keyword evidence="1" id="KW-0732">Signal</keyword>
<dbReference type="OrthoDB" id="7428103at2"/>
<feature type="signal peptide" evidence="1">
    <location>
        <begin position="1"/>
        <end position="16"/>
    </location>
</feature>
<accession>A0A1H8IX46</accession>
<evidence type="ECO:0008006" key="4">
    <source>
        <dbReference type="Google" id="ProtNLM"/>
    </source>
</evidence>
<reference evidence="3" key="1">
    <citation type="submission" date="2016-10" db="EMBL/GenBank/DDBJ databases">
        <authorList>
            <person name="Varghese N."/>
            <person name="Submissions S."/>
        </authorList>
    </citation>
    <scope>NUCLEOTIDE SEQUENCE [LARGE SCALE GENOMIC DNA]</scope>
    <source>
        <strain evidence="3">S6-262</strain>
    </source>
</reference>
<dbReference type="PROSITE" id="PS51257">
    <property type="entry name" value="PROKAR_LIPOPROTEIN"/>
    <property type="match status" value="1"/>
</dbReference>
<dbReference type="RefSeq" id="WP_093666929.1">
    <property type="nucleotide sequence ID" value="NZ_FOCF01000011.1"/>
</dbReference>
<organism evidence="2 3">
    <name type="scientific">Sphingomonas gellani</name>
    <dbReference type="NCBI Taxonomy" id="1166340"/>
    <lineage>
        <taxon>Bacteria</taxon>
        <taxon>Pseudomonadati</taxon>
        <taxon>Pseudomonadota</taxon>
        <taxon>Alphaproteobacteria</taxon>
        <taxon>Sphingomonadales</taxon>
        <taxon>Sphingomonadaceae</taxon>
        <taxon>Sphingomonas</taxon>
    </lineage>
</organism>
<evidence type="ECO:0000313" key="2">
    <source>
        <dbReference type="EMBL" id="SEN73062.1"/>
    </source>
</evidence>
<sequence length="212" mass="21333">MLRPLVVLGLAGLGLAACTTTSPLPPTQVIRYHLASPSTPIARGTIAVEPLPGGAPASLEFASYAAAVQDQLLRNGYTLAAPGTRSDFVATVDFHRSTADAPPRRSPVSIGLGGGGYSGGYRGGGVGLGGGLSFPIGGNKAHSVIVTELKVIISRRAVPGAAAGAGQLWDGSARGFADLKASDADADAQARRIAAALFMGFPGESGRTVEVK</sequence>
<evidence type="ECO:0000256" key="1">
    <source>
        <dbReference type="SAM" id="SignalP"/>
    </source>
</evidence>
<keyword evidence="3" id="KW-1185">Reference proteome</keyword>
<protein>
    <recommendedName>
        <fullName evidence="4">DUF4136 domain-containing protein</fullName>
    </recommendedName>
</protein>